<dbReference type="Pfam" id="PF12840">
    <property type="entry name" value="HTH_20"/>
    <property type="match status" value="1"/>
</dbReference>
<evidence type="ECO:0000259" key="1">
    <source>
        <dbReference type="PROSITE" id="PS50987"/>
    </source>
</evidence>
<dbReference type="KEGG" id="care:LT85_1385"/>
<keyword evidence="3" id="KW-1185">Reference proteome</keyword>
<dbReference type="Proteomes" id="UP000030302">
    <property type="component" value="Chromosome"/>
</dbReference>
<dbReference type="CDD" id="cd00090">
    <property type="entry name" value="HTH_ARSR"/>
    <property type="match status" value="1"/>
</dbReference>
<protein>
    <submittedName>
        <fullName evidence="2">Transcriptional regulator</fullName>
    </submittedName>
</protein>
<dbReference type="RefSeq" id="WP_038486929.1">
    <property type="nucleotide sequence ID" value="NZ_CP009962.1"/>
</dbReference>
<dbReference type="SUPFAM" id="SSF46785">
    <property type="entry name" value="Winged helix' DNA-binding domain"/>
    <property type="match status" value="1"/>
</dbReference>
<dbReference type="InterPro" id="IPR036388">
    <property type="entry name" value="WH-like_DNA-bd_sf"/>
</dbReference>
<organism evidence="2 3">
    <name type="scientific">Collimonas arenae</name>
    <dbReference type="NCBI Taxonomy" id="279058"/>
    <lineage>
        <taxon>Bacteria</taxon>
        <taxon>Pseudomonadati</taxon>
        <taxon>Pseudomonadota</taxon>
        <taxon>Betaproteobacteria</taxon>
        <taxon>Burkholderiales</taxon>
        <taxon>Oxalobacteraceae</taxon>
        <taxon>Collimonas</taxon>
    </lineage>
</organism>
<dbReference type="PRINTS" id="PR00778">
    <property type="entry name" value="HTHARSR"/>
</dbReference>
<dbReference type="NCBIfam" id="NF033788">
    <property type="entry name" value="HTH_metalloreg"/>
    <property type="match status" value="1"/>
</dbReference>
<dbReference type="EMBL" id="CP009962">
    <property type="protein sequence ID" value="AIY40543.1"/>
    <property type="molecule type" value="Genomic_DNA"/>
</dbReference>
<dbReference type="InterPro" id="IPR011991">
    <property type="entry name" value="ArsR-like_HTH"/>
</dbReference>
<dbReference type="OrthoDB" id="9791888at2"/>
<dbReference type="PANTHER" id="PTHR38600">
    <property type="entry name" value="TRANSCRIPTIONAL REGULATORY PROTEIN"/>
    <property type="match status" value="1"/>
</dbReference>
<dbReference type="STRING" id="279058.LT85_1385"/>
<dbReference type="PANTHER" id="PTHR38600:SF2">
    <property type="entry name" value="SLL0088 PROTEIN"/>
    <property type="match status" value="1"/>
</dbReference>
<dbReference type="PROSITE" id="PS50987">
    <property type="entry name" value="HTH_ARSR_2"/>
    <property type="match status" value="1"/>
</dbReference>
<dbReference type="Gene3D" id="1.10.10.10">
    <property type="entry name" value="Winged helix-like DNA-binding domain superfamily/Winged helix DNA-binding domain"/>
    <property type="match status" value="1"/>
</dbReference>
<gene>
    <name evidence="2" type="ORF">LT85_1385</name>
</gene>
<feature type="domain" description="HTH arsR-type" evidence="1">
    <location>
        <begin position="2"/>
        <end position="96"/>
    </location>
</feature>
<dbReference type="InterPro" id="IPR001845">
    <property type="entry name" value="HTH_ArsR_DNA-bd_dom"/>
</dbReference>
<evidence type="ECO:0000313" key="2">
    <source>
        <dbReference type="EMBL" id="AIY40543.1"/>
    </source>
</evidence>
<dbReference type="GO" id="GO:0003700">
    <property type="term" value="F:DNA-binding transcription factor activity"/>
    <property type="evidence" value="ECO:0007669"/>
    <property type="project" value="InterPro"/>
</dbReference>
<dbReference type="HOGENOM" id="CLU_097806_0_2_4"/>
<dbReference type="SMART" id="SM00418">
    <property type="entry name" value="HTH_ARSR"/>
    <property type="match status" value="1"/>
</dbReference>
<evidence type="ECO:0000313" key="3">
    <source>
        <dbReference type="Proteomes" id="UP000030302"/>
    </source>
</evidence>
<dbReference type="AlphaFoldDB" id="A0A0A1F738"/>
<accession>A0A0A1F738</accession>
<dbReference type="InterPro" id="IPR036390">
    <property type="entry name" value="WH_DNA-bd_sf"/>
</dbReference>
<sequence length="112" mass="12996">MTAQQTQQTLDAKFHALSDATRRALVERLSHEPSSVKELAQPIPMSLPTVLKHLVVLENSGIVLSEKSGRVRTYKLAPNAFEDLERWVEERKRSWHRAFDRLEQYLNDEEEP</sequence>
<name>A0A0A1F738_9BURK</name>
<proteinExistence type="predicted"/>
<reference evidence="3" key="1">
    <citation type="journal article" date="2014" name="Soil Biol. Biochem.">
        <title>Structure and function of bacterial communities in ageing soils: Insights from the Mendocino ecological staircase.</title>
        <authorList>
            <person name="Uroz S."/>
            <person name="Tech J.J."/>
            <person name="Sawaya N.A."/>
            <person name="Frey-Klett P."/>
            <person name="Leveau J.H.J."/>
        </authorList>
    </citation>
    <scope>NUCLEOTIDE SEQUENCE [LARGE SCALE GENOMIC DNA]</scope>
    <source>
        <strain evidence="3">Cal35</strain>
    </source>
</reference>